<dbReference type="SUPFAM" id="SSF57997">
    <property type="entry name" value="Tropomyosin"/>
    <property type="match status" value="1"/>
</dbReference>
<dbReference type="GO" id="GO:0008270">
    <property type="term" value="F:zinc ion binding"/>
    <property type="evidence" value="ECO:0007669"/>
    <property type="project" value="UniProtKB-KW"/>
</dbReference>
<evidence type="ECO:0000256" key="2">
    <source>
        <dbReference type="ARBA" id="ARBA00022771"/>
    </source>
</evidence>
<dbReference type="InterPro" id="IPR017907">
    <property type="entry name" value="Znf_RING_CS"/>
</dbReference>
<feature type="coiled-coil region" evidence="5">
    <location>
        <begin position="174"/>
        <end position="222"/>
    </location>
</feature>
<comment type="caution">
    <text evidence="7">The sequence shown here is derived from an EMBL/GenBank/DDBJ whole genome shotgun (WGS) entry which is preliminary data.</text>
</comment>
<dbReference type="SUPFAM" id="SSF57850">
    <property type="entry name" value="RING/U-box"/>
    <property type="match status" value="1"/>
</dbReference>
<evidence type="ECO:0000313" key="7">
    <source>
        <dbReference type="EMBL" id="KAK9824116.1"/>
    </source>
</evidence>
<dbReference type="PROSITE" id="PS00518">
    <property type="entry name" value="ZF_RING_1"/>
    <property type="match status" value="1"/>
</dbReference>
<feature type="coiled-coil region" evidence="5">
    <location>
        <begin position="104"/>
        <end position="145"/>
    </location>
</feature>
<organism evidence="7 8">
    <name type="scientific">[Myrmecia] bisecta</name>
    <dbReference type="NCBI Taxonomy" id="41462"/>
    <lineage>
        <taxon>Eukaryota</taxon>
        <taxon>Viridiplantae</taxon>
        <taxon>Chlorophyta</taxon>
        <taxon>core chlorophytes</taxon>
        <taxon>Trebouxiophyceae</taxon>
        <taxon>Trebouxiales</taxon>
        <taxon>Trebouxiaceae</taxon>
        <taxon>Myrmecia</taxon>
    </lineage>
</organism>
<dbReference type="InterPro" id="IPR013083">
    <property type="entry name" value="Znf_RING/FYVE/PHD"/>
</dbReference>
<feature type="coiled-coil region" evidence="5">
    <location>
        <begin position="335"/>
        <end position="384"/>
    </location>
</feature>
<dbReference type="AlphaFoldDB" id="A0AAW1QRK7"/>
<evidence type="ECO:0000256" key="5">
    <source>
        <dbReference type="SAM" id="Coils"/>
    </source>
</evidence>
<dbReference type="EMBL" id="JALJOR010000002">
    <property type="protein sequence ID" value="KAK9824116.1"/>
    <property type="molecule type" value="Genomic_DNA"/>
</dbReference>
<dbReference type="InterPro" id="IPR001841">
    <property type="entry name" value="Znf_RING"/>
</dbReference>
<gene>
    <name evidence="7" type="ORF">WJX72_007872</name>
</gene>
<dbReference type="PROSITE" id="PS50089">
    <property type="entry name" value="ZF_RING_2"/>
    <property type="match status" value="1"/>
</dbReference>
<name>A0AAW1QRK7_9CHLO</name>
<accession>A0AAW1QRK7</accession>
<dbReference type="Proteomes" id="UP001489004">
    <property type="component" value="Unassembled WGS sequence"/>
</dbReference>
<feature type="domain" description="RING-type" evidence="6">
    <location>
        <begin position="547"/>
        <end position="587"/>
    </location>
</feature>
<proteinExistence type="predicted"/>
<keyword evidence="3" id="KW-0862">Zinc</keyword>
<keyword evidence="5" id="KW-0175">Coiled coil</keyword>
<feature type="coiled-coil region" evidence="5">
    <location>
        <begin position="3"/>
        <end position="79"/>
    </location>
</feature>
<evidence type="ECO:0000313" key="8">
    <source>
        <dbReference type="Proteomes" id="UP001489004"/>
    </source>
</evidence>
<sequence length="636" mass="70026">MAAAAASDTVQALEAQLRSVQRNYDNLSSVLQAKQLDADQLEACWDEERAAAASLAKQLQQALQRCEHADAQLQEMQRYPAEIEALQADLTERRFAESLAATRAASLTASLQQVQQDADRINAQSAQLRRELAAAIQQTARAQSDVKDQKAAVQLLRQERSALAADVASAQVRLHDSQAHAAALQRRCQVAEAEALQQEECARSAEEQCQRLRNAAEEAHMSQTAAETALYASQSQQQLLQSQLHSSARILTVEQDKARAAQDKVASLASSLEDAHQKSHHAGKWQHDVVDLELRVCCIDDMLRTLGMLCKAAWTQRKQVKAHSMNSVSLLEHGLAIAQDELAAEQRAHAATQQELQQLQQDSQAQLQAAAARLQRENEAERQRLKGKLGTVQEEMRRLRSCWEADQAAAVRLRDSELQQNAELRRQLDEVRAQRDQCRAVLCLLDADVAAMADRLAQAERAMDVQSAAIASGERETATADDGELSTAVERLRLRFTVLAQQMQRVADAKVKQANARPALSEQEQQLRATVSKLVHVEAAQEGLYTCMVCMAIFKHPVTCQPCGHTYCQACLLRSGTPDNPVCVECNGAKVDTWVENMALDGLCSKHGAQATCSFAQLRPHTKGCSWGCMLLPLCS</sequence>
<dbReference type="Gene3D" id="3.30.40.10">
    <property type="entry name" value="Zinc/RING finger domain, C3HC4 (zinc finger)"/>
    <property type="match status" value="1"/>
</dbReference>
<evidence type="ECO:0000256" key="4">
    <source>
        <dbReference type="PROSITE-ProRule" id="PRU00175"/>
    </source>
</evidence>
<reference evidence="7 8" key="1">
    <citation type="journal article" date="2024" name="Nat. Commun.">
        <title>Phylogenomics reveals the evolutionary origins of lichenization in chlorophyte algae.</title>
        <authorList>
            <person name="Puginier C."/>
            <person name="Libourel C."/>
            <person name="Otte J."/>
            <person name="Skaloud P."/>
            <person name="Haon M."/>
            <person name="Grisel S."/>
            <person name="Petersen M."/>
            <person name="Berrin J.G."/>
            <person name="Delaux P.M."/>
            <person name="Dal Grande F."/>
            <person name="Keller J."/>
        </authorList>
    </citation>
    <scope>NUCLEOTIDE SEQUENCE [LARGE SCALE GENOMIC DNA]</scope>
    <source>
        <strain evidence="7 8">SAG 2043</strain>
    </source>
</reference>
<keyword evidence="2 4" id="KW-0863">Zinc-finger</keyword>
<feature type="coiled-coil region" evidence="5">
    <location>
        <begin position="414"/>
        <end position="441"/>
    </location>
</feature>
<evidence type="ECO:0000256" key="1">
    <source>
        <dbReference type="ARBA" id="ARBA00022723"/>
    </source>
</evidence>
<evidence type="ECO:0000256" key="3">
    <source>
        <dbReference type="ARBA" id="ARBA00022833"/>
    </source>
</evidence>
<evidence type="ECO:0000259" key="6">
    <source>
        <dbReference type="PROSITE" id="PS50089"/>
    </source>
</evidence>
<keyword evidence="8" id="KW-1185">Reference proteome</keyword>
<keyword evidence="1" id="KW-0479">Metal-binding</keyword>
<protein>
    <recommendedName>
        <fullName evidence="6">RING-type domain-containing protein</fullName>
    </recommendedName>
</protein>